<dbReference type="EMBL" id="CYZT01000017">
    <property type="protein sequence ID" value="CUN79114.1"/>
    <property type="molecule type" value="Genomic_DNA"/>
</dbReference>
<organism evidence="1 2">
    <name type="scientific">Flavonifractor plautii</name>
    <name type="common">Fusobacterium plautii</name>
    <dbReference type="NCBI Taxonomy" id="292800"/>
    <lineage>
        <taxon>Bacteria</taxon>
        <taxon>Bacillati</taxon>
        <taxon>Bacillota</taxon>
        <taxon>Clostridia</taxon>
        <taxon>Eubacteriales</taxon>
        <taxon>Oscillospiraceae</taxon>
        <taxon>Flavonifractor</taxon>
    </lineage>
</organism>
<gene>
    <name evidence="1" type="ORF">ERS852411_00489</name>
</gene>
<accession>A0A173ZSA4</accession>
<evidence type="ECO:0000313" key="2">
    <source>
        <dbReference type="Proteomes" id="UP000095746"/>
    </source>
</evidence>
<sequence>MNQLAASPSAICRVFWLAMMRMKNSTRAGAIRFSAVPPMVWSAFRLTEAKESNRENTAPRMAATSMASSMKPWSATQSPAALASEKIPAFWVTLTKRTPANAPKIIMPSRARLIMPLRSANTPASATIISGTA</sequence>
<reference evidence="1 2" key="1">
    <citation type="submission" date="2015-09" db="EMBL/GenBank/DDBJ databases">
        <authorList>
            <consortium name="Pathogen Informatics"/>
        </authorList>
    </citation>
    <scope>NUCLEOTIDE SEQUENCE [LARGE SCALE GENOMIC DNA]</scope>
    <source>
        <strain evidence="1 2">2789STDY5608854</strain>
    </source>
</reference>
<proteinExistence type="predicted"/>
<dbReference type="AlphaFoldDB" id="A0A173ZSA4"/>
<dbReference type="Proteomes" id="UP000095746">
    <property type="component" value="Unassembled WGS sequence"/>
</dbReference>
<evidence type="ECO:0000313" key="1">
    <source>
        <dbReference type="EMBL" id="CUN79114.1"/>
    </source>
</evidence>
<protein>
    <submittedName>
        <fullName evidence="1">Uncharacterized protein</fullName>
    </submittedName>
</protein>
<name>A0A173ZSA4_FLAPL</name>